<dbReference type="PANTHER" id="PTHR46206">
    <property type="entry name" value="CYTOCHROME P450"/>
    <property type="match status" value="1"/>
</dbReference>
<keyword evidence="6 8" id="KW-0503">Monooxygenase</keyword>
<feature type="binding site" description="axial binding residue" evidence="7">
    <location>
        <position position="452"/>
    </location>
    <ligand>
        <name>heme</name>
        <dbReference type="ChEBI" id="CHEBI:30413"/>
    </ligand>
    <ligandPart>
        <name>Fe</name>
        <dbReference type="ChEBI" id="CHEBI:18248"/>
    </ligandPart>
</feature>
<dbReference type="Pfam" id="PF00067">
    <property type="entry name" value="p450"/>
    <property type="match status" value="1"/>
</dbReference>
<dbReference type="PANTHER" id="PTHR46206:SF1">
    <property type="entry name" value="P450, PUTATIVE (EUROFUNG)-RELATED"/>
    <property type="match status" value="1"/>
</dbReference>
<keyword evidence="5 7" id="KW-0408">Iron</keyword>
<evidence type="ECO:0000256" key="3">
    <source>
        <dbReference type="ARBA" id="ARBA00022723"/>
    </source>
</evidence>
<sequence length="511" mass="56231">MFDRPFSLPAWAELIMGAAIVLFLNSAWSIWKLRHIPTVGGPALPLFSYIGTFRYLQNRQGLLQEGYDQYKNHPGLFKIAAPDHWIVVVAHLNLIDELQKHSDENVSFMAAGAEIVGMRYITPRSLADDPWHIPPLKQHLTHSISSFFGDMVDELRVSIEESLETTNEVDGWISVAPLQTFFWVFTRVVNRLFVGLPIGRDPRFVQLMLDFTTSVSAARFWTGLVPPGLKPAVALFAAHRARKAAGEAEKMLAPVIAERVRNLDEYGDKWTERPNDLLQIVLEAALAGGHTLDEVAIRTIAMIFVGASTSAMSFVHVLYHLAADPRLHAALRAEADGALARDGWTKHALARMPRVDAVLRESQRFNGINAFSMMRATLRPVTLTSAGTPLALPAGTLCVAPQRALHGDGALHDEPHIFAPFRALDAPGGAKPEQLVRTSTRYVPFGHGKHACPGRFFAGNEMKAAVAHVVTTYDVKLPGGATARPPNEILGLTIAPNRSAKVMFRRRQPAA</sequence>
<evidence type="ECO:0000313" key="10">
    <source>
        <dbReference type="Proteomes" id="UP000703269"/>
    </source>
</evidence>
<dbReference type="PRINTS" id="PR00465">
    <property type="entry name" value="EP450IV"/>
</dbReference>
<dbReference type="GO" id="GO:0004497">
    <property type="term" value="F:monooxygenase activity"/>
    <property type="evidence" value="ECO:0007669"/>
    <property type="project" value="UniProtKB-KW"/>
</dbReference>
<dbReference type="PRINTS" id="PR00385">
    <property type="entry name" value="P450"/>
</dbReference>
<dbReference type="OrthoDB" id="1844152at2759"/>
<dbReference type="SUPFAM" id="SSF48264">
    <property type="entry name" value="Cytochrome P450"/>
    <property type="match status" value="1"/>
</dbReference>
<dbReference type="GO" id="GO:0005506">
    <property type="term" value="F:iron ion binding"/>
    <property type="evidence" value="ECO:0007669"/>
    <property type="project" value="InterPro"/>
</dbReference>
<name>A0A9P3G5I6_9APHY</name>
<keyword evidence="7 8" id="KW-0349">Heme</keyword>
<reference evidence="9 10" key="1">
    <citation type="submission" date="2021-08" db="EMBL/GenBank/DDBJ databases">
        <title>Draft Genome Sequence of Phanerochaete sordida strain YK-624.</title>
        <authorList>
            <person name="Mori T."/>
            <person name="Dohra H."/>
            <person name="Suzuki T."/>
            <person name="Kawagishi H."/>
            <person name="Hirai H."/>
        </authorList>
    </citation>
    <scope>NUCLEOTIDE SEQUENCE [LARGE SCALE GENOMIC DNA]</scope>
    <source>
        <strain evidence="9 10">YK-624</strain>
    </source>
</reference>
<dbReference type="PROSITE" id="PS00086">
    <property type="entry name" value="CYTOCHROME_P450"/>
    <property type="match status" value="1"/>
</dbReference>
<dbReference type="InterPro" id="IPR001128">
    <property type="entry name" value="Cyt_P450"/>
</dbReference>
<evidence type="ECO:0000256" key="8">
    <source>
        <dbReference type="RuleBase" id="RU000461"/>
    </source>
</evidence>
<dbReference type="EMBL" id="BPQB01000008">
    <property type="protein sequence ID" value="GJE87945.1"/>
    <property type="molecule type" value="Genomic_DNA"/>
</dbReference>
<evidence type="ECO:0000256" key="2">
    <source>
        <dbReference type="ARBA" id="ARBA00010617"/>
    </source>
</evidence>
<evidence type="ECO:0000256" key="7">
    <source>
        <dbReference type="PIRSR" id="PIRSR602403-1"/>
    </source>
</evidence>
<organism evidence="9 10">
    <name type="scientific">Phanerochaete sordida</name>
    <dbReference type="NCBI Taxonomy" id="48140"/>
    <lineage>
        <taxon>Eukaryota</taxon>
        <taxon>Fungi</taxon>
        <taxon>Dikarya</taxon>
        <taxon>Basidiomycota</taxon>
        <taxon>Agaricomycotina</taxon>
        <taxon>Agaricomycetes</taxon>
        <taxon>Polyporales</taxon>
        <taxon>Phanerochaetaceae</taxon>
        <taxon>Phanerochaete</taxon>
    </lineage>
</organism>
<keyword evidence="3 7" id="KW-0479">Metal-binding</keyword>
<dbReference type="AlphaFoldDB" id="A0A9P3G5I6"/>
<gene>
    <name evidence="9" type="ORF">PsYK624_040280</name>
</gene>
<dbReference type="GO" id="GO:0016705">
    <property type="term" value="F:oxidoreductase activity, acting on paired donors, with incorporation or reduction of molecular oxygen"/>
    <property type="evidence" value="ECO:0007669"/>
    <property type="project" value="InterPro"/>
</dbReference>
<comment type="similarity">
    <text evidence="2 8">Belongs to the cytochrome P450 family.</text>
</comment>
<evidence type="ECO:0000256" key="5">
    <source>
        <dbReference type="ARBA" id="ARBA00023004"/>
    </source>
</evidence>
<dbReference type="Gene3D" id="1.10.630.10">
    <property type="entry name" value="Cytochrome P450"/>
    <property type="match status" value="1"/>
</dbReference>
<comment type="cofactor">
    <cofactor evidence="1 7">
        <name>heme</name>
        <dbReference type="ChEBI" id="CHEBI:30413"/>
    </cofactor>
</comment>
<keyword evidence="4 8" id="KW-0560">Oxidoreductase</keyword>
<dbReference type="CDD" id="cd11041">
    <property type="entry name" value="CYP503A1-like"/>
    <property type="match status" value="1"/>
</dbReference>
<dbReference type="InterPro" id="IPR002403">
    <property type="entry name" value="Cyt_P450_E_grp-IV"/>
</dbReference>
<evidence type="ECO:0000256" key="1">
    <source>
        <dbReference type="ARBA" id="ARBA00001971"/>
    </source>
</evidence>
<evidence type="ECO:0000313" key="9">
    <source>
        <dbReference type="EMBL" id="GJE87945.1"/>
    </source>
</evidence>
<dbReference type="Proteomes" id="UP000703269">
    <property type="component" value="Unassembled WGS sequence"/>
</dbReference>
<accession>A0A9P3G5I6</accession>
<proteinExistence type="inferred from homology"/>
<evidence type="ECO:0000256" key="6">
    <source>
        <dbReference type="ARBA" id="ARBA00023033"/>
    </source>
</evidence>
<dbReference type="InterPro" id="IPR017972">
    <property type="entry name" value="Cyt_P450_CS"/>
</dbReference>
<keyword evidence="10" id="KW-1185">Reference proteome</keyword>
<protein>
    <submittedName>
        <fullName evidence="9">Cytochrome P450</fullName>
    </submittedName>
</protein>
<dbReference type="GO" id="GO:0020037">
    <property type="term" value="F:heme binding"/>
    <property type="evidence" value="ECO:0007669"/>
    <property type="project" value="InterPro"/>
</dbReference>
<evidence type="ECO:0000256" key="4">
    <source>
        <dbReference type="ARBA" id="ARBA00023002"/>
    </source>
</evidence>
<comment type="caution">
    <text evidence="9">The sequence shown here is derived from an EMBL/GenBank/DDBJ whole genome shotgun (WGS) entry which is preliminary data.</text>
</comment>
<dbReference type="InterPro" id="IPR036396">
    <property type="entry name" value="Cyt_P450_sf"/>
</dbReference>